<reference evidence="2 4" key="2">
    <citation type="submission" date="2019-04" db="EMBL/GenBank/DDBJ databases">
        <title>Microbes associate with the intestines of laboratory mice.</title>
        <authorList>
            <person name="Navarre W."/>
            <person name="Wong E."/>
            <person name="Huang K."/>
            <person name="Tropini C."/>
            <person name="Ng K."/>
            <person name="Yu B."/>
        </authorList>
    </citation>
    <scope>NUCLEOTIDE SEQUENCE [LARGE SCALE GENOMIC DNA]</scope>
    <source>
        <strain evidence="2 4">NM39_I3</strain>
    </source>
</reference>
<dbReference type="AlphaFoldDB" id="A0A3L7ZM84"/>
<dbReference type="Proteomes" id="UP000310032">
    <property type="component" value="Unassembled WGS sequence"/>
</dbReference>
<evidence type="ECO:0000313" key="1">
    <source>
        <dbReference type="EMBL" id="RLT72936.1"/>
    </source>
</evidence>
<dbReference type="OrthoDB" id="1087664at2"/>
<name>A0A3L7ZM84_PARDI</name>
<organism evidence="1 3">
    <name type="scientific">Parabacteroides distasonis</name>
    <dbReference type="NCBI Taxonomy" id="823"/>
    <lineage>
        <taxon>Bacteria</taxon>
        <taxon>Pseudomonadati</taxon>
        <taxon>Bacteroidota</taxon>
        <taxon>Bacteroidia</taxon>
        <taxon>Bacteroidales</taxon>
        <taxon>Tannerellaceae</taxon>
        <taxon>Parabacteroides</taxon>
    </lineage>
</organism>
<evidence type="ECO:0000313" key="3">
    <source>
        <dbReference type="Proteomes" id="UP000278164"/>
    </source>
</evidence>
<sequence>MYRNILPDKDWEHSIARMTPTNYADEEGEPLEKVTDPDKQLAHQALGDYGPHGFKYAANDFLDEKFKEKTY</sequence>
<reference evidence="1 3" key="1">
    <citation type="submission" date="2018-09" db="EMBL/GenBank/DDBJ databases">
        <title>Murine metabolic-syndrome-specific gut microbial biobank.</title>
        <authorList>
            <person name="Liu C."/>
        </authorList>
    </citation>
    <scope>NUCLEOTIDE SEQUENCE [LARGE SCALE GENOMIC DNA]</scope>
    <source>
        <strain evidence="1 3">8-P5</strain>
    </source>
</reference>
<dbReference type="Proteomes" id="UP000278164">
    <property type="component" value="Unassembled WGS sequence"/>
</dbReference>
<protein>
    <submittedName>
        <fullName evidence="1">Uncharacterized protein</fullName>
    </submittedName>
</protein>
<gene>
    <name evidence="1" type="ORF">D7V78_13165</name>
    <name evidence="2" type="ORF">E5342_09700</name>
</gene>
<dbReference type="EMBL" id="RAYI01000025">
    <property type="protein sequence ID" value="RLT72936.1"/>
    <property type="molecule type" value="Genomic_DNA"/>
</dbReference>
<evidence type="ECO:0000313" key="4">
    <source>
        <dbReference type="Proteomes" id="UP000310032"/>
    </source>
</evidence>
<comment type="caution">
    <text evidence="1">The sequence shown here is derived from an EMBL/GenBank/DDBJ whole genome shotgun (WGS) entry which is preliminary data.</text>
</comment>
<dbReference type="EMBL" id="SRYM01000023">
    <property type="protein sequence ID" value="TGY57736.1"/>
    <property type="molecule type" value="Genomic_DNA"/>
</dbReference>
<evidence type="ECO:0000313" key="2">
    <source>
        <dbReference type="EMBL" id="TGY57736.1"/>
    </source>
</evidence>
<accession>A0A3L7ZM84</accession>
<proteinExistence type="predicted"/>